<evidence type="ECO:0000256" key="4">
    <source>
        <dbReference type="HAMAP-Rule" id="MF_03011"/>
    </source>
</evidence>
<gene>
    <name evidence="7" type="ORF">SBAD_LOCUS5710</name>
</gene>
<evidence type="ECO:0000256" key="1">
    <source>
        <dbReference type="ARBA" id="ARBA00022490"/>
    </source>
</evidence>
<dbReference type="GO" id="GO:0003743">
    <property type="term" value="F:translation initiation factor activity"/>
    <property type="evidence" value="ECO:0007669"/>
    <property type="project" value="UniProtKB-UniRule"/>
</dbReference>
<keyword evidence="2 4" id="KW-0396">Initiation factor</keyword>
<dbReference type="InterPro" id="IPR019382">
    <property type="entry name" value="eIF3l"/>
</dbReference>
<protein>
    <recommendedName>
        <fullName evidence="4">Eukaryotic translation initiation factor 3 subunit L</fullName>
        <shortName evidence="4">eIF3l</shortName>
    </recommendedName>
</protein>
<evidence type="ECO:0000313" key="8">
    <source>
        <dbReference type="Proteomes" id="UP000270296"/>
    </source>
</evidence>
<dbReference type="Proteomes" id="UP000270296">
    <property type="component" value="Unassembled WGS sequence"/>
</dbReference>
<dbReference type="GO" id="GO:0016620">
    <property type="term" value="F:oxidoreductase activity, acting on the aldehyde or oxo group of donors, NAD or NADP as acceptor"/>
    <property type="evidence" value="ECO:0007669"/>
    <property type="project" value="InterPro"/>
</dbReference>
<reference evidence="9" key="1">
    <citation type="submission" date="2016-06" db="UniProtKB">
        <authorList>
            <consortium name="WormBaseParasite"/>
        </authorList>
    </citation>
    <scope>IDENTIFICATION</scope>
</reference>
<keyword evidence="8" id="KW-1185">Reference proteome</keyword>
<dbReference type="SUPFAM" id="SSF53720">
    <property type="entry name" value="ALDH-like"/>
    <property type="match status" value="1"/>
</dbReference>
<dbReference type="Pfam" id="PF00171">
    <property type="entry name" value="Aldedh"/>
    <property type="match status" value="1"/>
</dbReference>
<evidence type="ECO:0000259" key="6">
    <source>
        <dbReference type="Pfam" id="PF00171"/>
    </source>
</evidence>
<dbReference type="Pfam" id="PF10255">
    <property type="entry name" value="Paf67"/>
    <property type="match status" value="1"/>
</dbReference>
<reference evidence="7 8" key="2">
    <citation type="submission" date="2018-11" db="EMBL/GenBank/DDBJ databases">
        <authorList>
            <consortium name="Pathogen Informatics"/>
        </authorList>
    </citation>
    <scope>NUCLEOTIDE SEQUENCE [LARGE SCALE GENOMIC DNA]</scope>
</reference>
<proteinExistence type="inferred from homology"/>
<dbReference type="GO" id="GO:0005852">
    <property type="term" value="C:eukaryotic translation initiation factor 3 complex"/>
    <property type="evidence" value="ECO:0007669"/>
    <property type="project" value="UniProtKB-UniRule"/>
</dbReference>
<dbReference type="OrthoDB" id="15082at2759"/>
<dbReference type="InterPro" id="IPR016163">
    <property type="entry name" value="Ald_DH_C"/>
</dbReference>
<name>A0A183IQ13_9BILA</name>
<comment type="subcellular location">
    <subcellularLocation>
        <location evidence="4">Cytoplasm</location>
    </subcellularLocation>
</comment>
<organism evidence="9">
    <name type="scientific">Soboliphyme baturini</name>
    <dbReference type="NCBI Taxonomy" id="241478"/>
    <lineage>
        <taxon>Eukaryota</taxon>
        <taxon>Metazoa</taxon>
        <taxon>Ecdysozoa</taxon>
        <taxon>Nematoda</taxon>
        <taxon>Enoplea</taxon>
        <taxon>Dorylaimia</taxon>
        <taxon>Dioctophymatida</taxon>
        <taxon>Dioctophymatoidea</taxon>
        <taxon>Soboliphymatidae</taxon>
        <taxon>Soboliphyme</taxon>
    </lineage>
</organism>
<keyword evidence="5" id="KW-0472">Membrane</keyword>
<feature type="transmembrane region" description="Helical" evidence="5">
    <location>
        <begin position="496"/>
        <end position="514"/>
    </location>
</feature>
<accession>A0A183IQ13</accession>
<keyword evidence="5" id="KW-1133">Transmembrane helix</keyword>
<dbReference type="HAMAP" id="MF_03011">
    <property type="entry name" value="eIF3l"/>
    <property type="match status" value="1"/>
</dbReference>
<dbReference type="PANTHER" id="PTHR13242:SF0">
    <property type="entry name" value="EUKARYOTIC TRANSLATION INITIATION FACTOR 3 SUBUNIT L"/>
    <property type="match status" value="1"/>
</dbReference>
<dbReference type="PANTHER" id="PTHR13242">
    <property type="entry name" value="EUKARYOTIC TRANSLATION INITIATION FACTOR 3"/>
    <property type="match status" value="1"/>
</dbReference>
<keyword evidence="1 4" id="KW-0963">Cytoplasm</keyword>
<evidence type="ECO:0000256" key="2">
    <source>
        <dbReference type="ARBA" id="ARBA00022540"/>
    </source>
</evidence>
<comment type="function">
    <text evidence="4">Component of the eukaryotic translation initiation factor 3 (eIF-3) complex, which is involved in protein synthesis of a specialized repertoire of mRNAs and, together with other initiation factors, stimulates binding of mRNA and methionyl-tRNAi to the 40S ribosome. The eIF-3 complex specifically targets and initiates translation of a subset of mRNAs involved in cell proliferation.</text>
</comment>
<dbReference type="Gene3D" id="3.40.309.10">
    <property type="entry name" value="Aldehyde Dehydrogenase, Chain A, domain 2"/>
    <property type="match status" value="1"/>
</dbReference>
<dbReference type="WBParaSite" id="SBAD_0000593601-mRNA-1">
    <property type="protein sequence ID" value="SBAD_0000593601-mRNA-1"/>
    <property type="gene ID" value="SBAD_0000593601"/>
</dbReference>
<keyword evidence="5" id="KW-0812">Transmembrane</keyword>
<dbReference type="InterPro" id="IPR016161">
    <property type="entry name" value="Ald_DH/histidinol_DH"/>
</dbReference>
<evidence type="ECO:0000313" key="9">
    <source>
        <dbReference type="WBParaSite" id="SBAD_0000593601-mRNA-1"/>
    </source>
</evidence>
<comment type="similarity">
    <text evidence="4">Belongs to the eIF-3 subunit L family.</text>
</comment>
<dbReference type="GO" id="GO:0033290">
    <property type="term" value="C:eukaryotic 48S preinitiation complex"/>
    <property type="evidence" value="ECO:0007669"/>
    <property type="project" value="UniProtKB-UniRule"/>
</dbReference>
<evidence type="ECO:0000313" key="7">
    <source>
        <dbReference type="EMBL" id="VDP08077.1"/>
    </source>
</evidence>
<evidence type="ECO:0000256" key="3">
    <source>
        <dbReference type="ARBA" id="ARBA00022917"/>
    </source>
</evidence>
<dbReference type="GO" id="GO:0001732">
    <property type="term" value="P:formation of cytoplasmic translation initiation complex"/>
    <property type="evidence" value="ECO:0007669"/>
    <property type="project" value="UniProtKB-UniRule"/>
</dbReference>
<sequence length="522" mass="60824">MGQCCIAASRCFVQEQIYDKFVAKAVEKAKKKQIGCPFDEAVNHGPQGNIETSRDIYPPLAAAPPREFEVSASATPASDESSSYRAEPGSAAGITEEVCEYLRYFKRCLLEQNVSEIRSLYEYGFHDLTERYYRDKFWPEEDSVRKVVGNDSEIFLLLYKELYYRYLYAKIQRGPSFDHRWGSYQNYQAFFHDILNSPEPAKLNLPNQWLWDIIDEFVYQFQSFCQYKANPSKRSTEEVEEIMMMESQVWNLYPVMNILYALAQKSQIQEQLLAINERRNPDEVADDFGRHPLYFNLGYFSLIGMLRLHTLLGDYNEAAKTVRNISFDPTGLYNTVPSCLVTLHYYVGFCHMMMRHYQDAISLFVNCLLYIQRTRSVQQQQQQQRSWQYDVITKTNDQIYQLLAICLTLRPQRIDESVQSELAKTMSDKMSRMQRGDLKEIENAFQFGCPKFLSPTVNTFDTGINFAKDMIHIADTKVARRYGEYFIRQINKLVEVSVIVFNVFMVPAAIVASVKRKCQNQI</sequence>
<dbReference type="GO" id="GO:0016282">
    <property type="term" value="C:eukaryotic 43S preinitiation complex"/>
    <property type="evidence" value="ECO:0007669"/>
    <property type="project" value="UniProtKB-UniRule"/>
</dbReference>
<dbReference type="EMBL" id="UZAM01009188">
    <property type="protein sequence ID" value="VDP08077.1"/>
    <property type="molecule type" value="Genomic_DNA"/>
</dbReference>
<evidence type="ECO:0000256" key="5">
    <source>
        <dbReference type="SAM" id="Phobius"/>
    </source>
</evidence>
<dbReference type="AlphaFoldDB" id="A0A183IQ13"/>
<keyword evidence="3 4" id="KW-0648">Protein biosynthesis</keyword>
<comment type="subunit">
    <text evidence="4">Component of the eukaryotic translation initiation factor 3 (eIF-3) complex.</text>
</comment>
<feature type="domain" description="Aldehyde dehydrogenase" evidence="6">
    <location>
        <begin position="2"/>
        <end position="51"/>
    </location>
</feature>
<dbReference type="InterPro" id="IPR015590">
    <property type="entry name" value="Aldehyde_DH_dom"/>
</dbReference>